<evidence type="ECO:0000256" key="3">
    <source>
        <dbReference type="ARBA" id="ARBA00023015"/>
    </source>
</evidence>
<accession>A0A0C7MV73</accession>
<dbReference type="InterPro" id="IPR050937">
    <property type="entry name" value="TEC1_TEAD_TF"/>
</dbReference>
<feature type="region of interest" description="Disordered" evidence="7">
    <location>
        <begin position="423"/>
        <end position="475"/>
    </location>
</feature>
<evidence type="ECO:0000256" key="2">
    <source>
        <dbReference type="ARBA" id="ARBA00008421"/>
    </source>
</evidence>
<dbReference type="GO" id="GO:0005634">
    <property type="term" value="C:nucleus"/>
    <property type="evidence" value="ECO:0007669"/>
    <property type="project" value="UniProtKB-SubCell"/>
</dbReference>
<dbReference type="AlphaFoldDB" id="A0A0C7MV73"/>
<keyword evidence="4" id="KW-0804">Transcription</keyword>
<evidence type="ECO:0000256" key="4">
    <source>
        <dbReference type="ARBA" id="ARBA00023163"/>
    </source>
</evidence>
<dbReference type="Gene3D" id="6.10.20.40">
    <property type="entry name" value="TEA/ATTS domain"/>
    <property type="match status" value="1"/>
</dbReference>
<evidence type="ECO:0000313" key="9">
    <source>
        <dbReference type="EMBL" id="CEP63816.1"/>
    </source>
</evidence>
<dbReference type="GO" id="GO:0005667">
    <property type="term" value="C:transcription regulator complex"/>
    <property type="evidence" value="ECO:0007669"/>
    <property type="project" value="TreeGrafter"/>
</dbReference>
<dbReference type="GeneID" id="34687337"/>
<protein>
    <submittedName>
        <fullName evidence="9">LALA0S09e03158g1_1</fullName>
    </submittedName>
</protein>
<feature type="compositionally biased region" description="Low complexity" evidence="7">
    <location>
        <begin position="251"/>
        <end position="269"/>
    </location>
</feature>
<feature type="compositionally biased region" description="Acidic residues" evidence="7">
    <location>
        <begin position="29"/>
        <end position="46"/>
    </location>
</feature>
<reference evidence="9 10" key="1">
    <citation type="submission" date="2014-12" db="EMBL/GenBank/DDBJ databases">
        <authorList>
            <person name="Neuveglise Cecile"/>
        </authorList>
    </citation>
    <scope>NUCLEOTIDE SEQUENCE [LARGE SCALE GENOMIC DNA]</scope>
    <source>
        <strain evidence="9 10">CBS 12615</strain>
    </source>
</reference>
<keyword evidence="10" id="KW-1185">Reference proteome</keyword>
<keyword evidence="3" id="KW-0805">Transcription regulation</keyword>
<feature type="region of interest" description="Disordered" evidence="7">
    <location>
        <begin position="249"/>
        <end position="269"/>
    </location>
</feature>
<dbReference type="GO" id="GO:0000981">
    <property type="term" value="F:DNA-binding transcription factor activity, RNA polymerase II-specific"/>
    <property type="evidence" value="ECO:0007669"/>
    <property type="project" value="TreeGrafter"/>
</dbReference>
<dbReference type="PRINTS" id="PR00065">
    <property type="entry name" value="TEADOMAIN"/>
</dbReference>
<dbReference type="Pfam" id="PF01285">
    <property type="entry name" value="TEA"/>
    <property type="match status" value="1"/>
</dbReference>
<proteinExistence type="inferred from homology"/>
<evidence type="ECO:0000256" key="1">
    <source>
        <dbReference type="ARBA" id="ARBA00004123"/>
    </source>
</evidence>
<dbReference type="PANTHER" id="PTHR11834:SF0">
    <property type="entry name" value="PROTEIN SCALLOPED"/>
    <property type="match status" value="1"/>
</dbReference>
<dbReference type="GO" id="GO:0000978">
    <property type="term" value="F:RNA polymerase II cis-regulatory region sequence-specific DNA binding"/>
    <property type="evidence" value="ECO:0007669"/>
    <property type="project" value="TreeGrafter"/>
</dbReference>
<sequence>MPEHVIDIMEYEEDEATRHSRGVAGVWDNNDDEDDDDDDDEDDDGCREDPNNDTGTTLVNTGLGEAMPLHNVANAIARHGSRVAPRFASQLPVAATAPPPSVQHTIVPSSSSSSSAASSAALASTDIWSVSVENAFLAALRIIPKKGTAKIKLKERNYGRNELISLYIHHNLGEYRAKKQISSHIQVWKKSILNKLQNGSAVTPYETELLQLIEDGAAQSPENERIFHTVFMEILEDVSNGPIPLRSYGDSSVSSAASNASSSSPSQNAVVGMNMASERLQTMMNAPTTARDSHIISPGHVTGYGILRNVDGSGHTMSANSTGMRTSTVSEAITPLEYARRVYGNSRSYKCVPVNMHDYTYQHTPGSASPEETVNQQTILAAQEVAARQRQLIDTMYTGQPQLYGPPPTSADIESEQVDFPRYDLPSFVPSTAARPPDQAYAGLQGNSLRRPNDDRHSRAPRNAIGSDDSPDSGS</sequence>
<feature type="region of interest" description="Disordered" evidence="7">
    <location>
        <begin position="12"/>
        <end position="56"/>
    </location>
</feature>
<dbReference type="Proteomes" id="UP000054304">
    <property type="component" value="Unassembled WGS sequence"/>
</dbReference>
<dbReference type="OrthoDB" id="10006572at2759"/>
<gene>
    <name evidence="9" type="ORF">LALA0_S09e03158g</name>
</gene>
<dbReference type="RefSeq" id="XP_022630028.1">
    <property type="nucleotide sequence ID" value="XM_022770715.1"/>
</dbReference>
<dbReference type="STRING" id="1245769.A0A0C7MV73"/>
<organism evidence="9 10">
    <name type="scientific">Lachancea lanzarotensis</name>
    <dbReference type="NCBI Taxonomy" id="1245769"/>
    <lineage>
        <taxon>Eukaryota</taxon>
        <taxon>Fungi</taxon>
        <taxon>Dikarya</taxon>
        <taxon>Ascomycota</taxon>
        <taxon>Saccharomycotina</taxon>
        <taxon>Saccharomycetes</taxon>
        <taxon>Saccharomycetales</taxon>
        <taxon>Saccharomycetaceae</taxon>
        <taxon>Lachancea</taxon>
    </lineage>
</organism>
<comment type="subcellular location">
    <subcellularLocation>
        <location evidence="1">Nucleus</location>
    </subcellularLocation>
</comment>
<keyword evidence="5" id="KW-0539">Nucleus</keyword>
<evidence type="ECO:0000313" key="10">
    <source>
        <dbReference type="Proteomes" id="UP000054304"/>
    </source>
</evidence>
<dbReference type="SMART" id="SM00426">
    <property type="entry name" value="TEA"/>
    <property type="match status" value="1"/>
</dbReference>
<dbReference type="EMBL" id="LN736368">
    <property type="protein sequence ID" value="CEP63816.1"/>
    <property type="molecule type" value="Genomic_DNA"/>
</dbReference>
<feature type="region of interest" description="Disordered" evidence="7">
    <location>
        <begin position="95"/>
        <end position="114"/>
    </location>
</feature>
<dbReference type="PANTHER" id="PTHR11834">
    <property type="entry name" value="TRANSCRIPTIONAL ENHANCER FACTOR TEF RELATED"/>
    <property type="match status" value="1"/>
</dbReference>
<evidence type="ECO:0000256" key="5">
    <source>
        <dbReference type="ARBA" id="ARBA00023242"/>
    </source>
</evidence>
<evidence type="ECO:0000256" key="7">
    <source>
        <dbReference type="SAM" id="MobiDB-lite"/>
    </source>
</evidence>
<feature type="DNA-binding region" description="TEA" evidence="6">
    <location>
        <begin position="121"/>
        <end position="195"/>
    </location>
</feature>
<evidence type="ECO:0000256" key="6">
    <source>
        <dbReference type="PROSITE-ProRule" id="PRU00505"/>
    </source>
</evidence>
<name>A0A0C7MV73_9SACH</name>
<dbReference type="InterPro" id="IPR038096">
    <property type="entry name" value="TEA/ATTS_sf"/>
</dbReference>
<dbReference type="InterPro" id="IPR000818">
    <property type="entry name" value="TEA/ATTS_dom"/>
</dbReference>
<comment type="similarity">
    <text evidence="2">Belongs to the TEC1 family.</text>
</comment>
<dbReference type="HOGENOM" id="CLU_508106_0_0_1"/>
<evidence type="ECO:0000259" key="8">
    <source>
        <dbReference type="PROSITE" id="PS51088"/>
    </source>
</evidence>
<dbReference type="PROSITE" id="PS51088">
    <property type="entry name" value="TEA_2"/>
    <property type="match status" value="1"/>
</dbReference>
<feature type="domain" description="TEA" evidence="8">
    <location>
        <begin position="121"/>
        <end position="195"/>
    </location>
</feature>